<gene>
    <name evidence="1" type="ORF">OKJ48_24115</name>
</gene>
<organism evidence="1 2">
    <name type="scientific">Streptomyces kunmingensis</name>
    <dbReference type="NCBI Taxonomy" id="68225"/>
    <lineage>
        <taxon>Bacteria</taxon>
        <taxon>Bacillati</taxon>
        <taxon>Actinomycetota</taxon>
        <taxon>Actinomycetes</taxon>
        <taxon>Kitasatosporales</taxon>
        <taxon>Streptomycetaceae</taxon>
        <taxon>Streptomyces</taxon>
    </lineage>
</organism>
<protein>
    <submittedName>
        <fullName evidence="1">Uncharacterized protein</fullName>
    </submittedName>
</protein>
<keyword evidence="2" id="KW-1185">Reference proteome</keyword>
<dbReference type="Proteomes" id="UP001352223">
    <property type="component" value="Unassembled WGS sequence"/>
</dbReference>
<dbReference type="EMBL" id="JAOZYB010000223">
    <property type="protein sequence ID" value="MEB3963303.1"/>
    <property type="molecule type" value="Genomic_DNA"/>
</dbReference>
<accession>A0ABU6CF24</accession>
<evidence type="ECO:0000313" key="1">
    <source>
        <dbReference type="EMBL" id="MEB3963303.1"/>
    </source>
</evidence>
<proteinExistence type="predicted"/>
<dbReference type="RefSeq" id="WP_324771016.1">
    <property type="nucleotide sequence ID" value="NZ_JAOZYB010000223.1"/>
</dbReference>
<reference evidence="1 2" key="1">
    <citation type="submission" date="2022-10" db="EMBL/GenBank/DDBJ databases">
        <authorList>
            <person name="Xie J."/>
            <person name="Shen N."/>
        </authorList>
    </citation>
    <scope>NUCLEOTIDE SEQUENCE [LARGE SCALE GENOMIC DNA]</scope>
    <source>
        <strain evidence="1 2">DSM 41681</strain>
    </source>
</reference>
<name>A0ABU6CF24_9ACTN</name>
<comment type="caution">
    <text evidence="1">The sequence shown here is derived from an EMBL/GenBank/DDBJ whole genome shotgun (WGS) entry which is preliminary data.</text>
</comment>
<evidence type="ECO:0000313" key="2">
    <source>
        <dbReference type="Proteomes" id="UP001352223"/>
    </source>
</evidence>
<sequence length="103" mass="11074">MFDRWAVHDPHDCEAVIVPMPSVGVAGMLELCDDVLLGLVRALENPLARDTAQRRPEFGGSIYGRDDGAVFPDLPVADVAHPPRSPAGLVEAHLAPYAVAFDE</sequence>